<evidence type="ECO:0000256" key="8">
    <source>
        <dbReference type="ARBA" id="ARBA00022833"/>
    </source>
</evidence>
<proteinExistence type="inferred from homology"/>
<comment type="pathway">
    <text evidence="2 12">Cofactor biosynthesis; riboflavin biosynthesis; 5-amino-6-(D-ribitylamino)uracil from GTP: step 2/4.</text>
</comment>
<comment type="catalytic activity">
    <reaction evidence="12">
        <text>2,5-diamino-6-hydroxy-4-(5-phosphoribosylamino)-pyrimidine + H2O + H(+) = 5-amino-6-(5-phospho-D-ribosylamino)uracil + NH4(+)</text>
        <dbReference type="Rhea" id="RHEA:21868"/>
        <dbReference type="ChEBI" id="CHEBI:15377"/>
        <dbReference type="ChEBI" id="CHEBI:15378"/>
        <dbReference type="ChEBI" id="CHEBI:28938"/>
        <dbReference type="ChEBI" id="CHEBI:58453"/>
        <dbReference type="ChEBI" id="CHEBI:58614"/>
        <dbReference type="EC" id="3.5.4.26"/>
    </reaction>
</comment>
<evidence type="ECO:0000256" key="13">
    <source>
        <dbReference type="PIRSR" id="PIRSR006769-1"/>
    </source>
</evidence>
<dbReference type="EC" id="1.1.1.193" evidence="12"/>
<feature type="binding site" evidence="15">
    <location>
        <position position="100"/>
    </location>
    <ligand>
        <name>Zn(2+)</name>
        <dbReference type="ChEBI" id="CHEBI:29105"/>
        <note>catalytic</note>
    </ligand>
</feature>
<dbReference type="EMBL" id="NRJH01000075">
    <property type="protein sequence ID" value="RIY31331.1"/>
    <property type="molecule type" value="Genomic_DNA"/>
</dbReference>
<evidence type="ECO:0000256" key="2">
    <source>
        <dbReference type="ARBA" id="ARBA00004882"/>
    </source>
</evidence>
<keyword evidence="7 12" id="KW-0479">Metal-binding</keyword>
<comment type="catalytic activity">
    <reaction evidence="12">
        <text>5-amino-6-(5-phospho-D-ribitylamino)uracil + NADP(+) = 5-amino-6-(5-phospho-D-ribosylamino)uracil + NADPH + H(+)</text>
        <dbReference type="Rhea" id="RHEA:17845"/>
        <dbReference type="ChEBI" id="CHEBI:15378"/>
        <dbReference type="ChEBI" id="CHEBI:57783"/>
        <dbReference type="ChEBI" id="CHEBI:58349"/>
        <dbReference type="ChEBI" id="CHEBI:58421"/>
        <dbReference type="ChEBI" id="CHEBI:58453"/>
        <dbReference type="EC" id="1.1.1.193"/>
    </reaction>
</comment>
<dbReference type="GO" id="GO:0009231">
    <property type="term" value="P:riboflavin biosynthetic process"/>
    <property type="evidence" value="ECO:0007669"/>
    <property type="project" value="UniProtKB-UniPathway"/>
</dbReference>
<dbReference type="GO" id="GO:0008703">
    <property type="term" value="F:5-amino-6-(5-phosphoribosylamino)uracil reductase activity"/>
    <property type="evidence" value="ECO:0007669"/>
    <property type="project" value="UniProtKB-EC"/>
</dbReference>
<evidence type="ECO:0000256" key="7">
    <source>
        <dbReference type="ARBA" id="ARBA00022723"/>
    </source>
</evidence>
<dbReference type="Pfam" id="PF00383">
    <property type="entry name" value="dCMP_cyt_deam_1"/>
    <property type="match status" value="1"/>
</dbReference>
<name>A0A3A1Y1J4_9GAMM</name>
<comment type="similarity">
    <text evidence="4 12">In the N-terminal section; belongs to the cytidine and deoxycytidylate deaminase family.</text>
</comment>
<dbReference type="AlphaFoldDB" id="A0A3A1Y1J4"/>
<evidence type="ECO:0000256" key="11">
    <source>
        <dbReference type="ARBA" id="ARBA00023268"/>
    </source>
</evidence>
<feature type="active site" description="Proton donor" evidence="13">
    <location>
        <position position="60"/>
    </location>
</feature>
<dbReference type="InterPro" id="IPR002125">
    <property type="entry name" value="CMP_dCMP_dom"/>
</dbReference>
<protein>
    <recommendedName>
        <fullName evidence="12">Riboflavin biosynthesis protein RibD</fullName>
    </recommendedName>
    <domain>
        <recommendedName>
            <fullName evidence="12">Diaminohydroxyphosphoribosylaminopyrimidine deaminase</fullName>
            <shortName evidence="12">DRAP deaminase</shortName>
            <ecNumber evidence="12">3.5.4.26</ecNumber>
        </recommendedName>
        <alternativeName>
            <fullName evidence="12">Riboflavin-specific deaminase</fullName>
        </alternativeName>
    </domain>
    <domain>
        <recommendedName>
            <fullName evidence="12">5-amino-6-(5-phosphoribosylamino)uracil reductase</fullName>
            <ecNumber evidence="12">1.1.1.193</ecNumber>
        </recommendedName>
        <alternativeName>
            <fullName evidence="12">HTP reductase</fullName>
        </alternativeName>
    </domain>
</protein>
<dbReference type="Pfam" id="PF01872">
    <property type="entry name" value="RibD_C"/>
    <property type="match status" value="1"/>
</dbReference>
<evidence type="ECO:0000256" key="4">
    <source>
        <dbReference type="ARBA" id="ARBA00005259"/>
    </source>
</evidence>
<feature type="binding site" evidence="14">
    <location>
        <position position="216"/>
    </location>
    <ligand>
        <name>NADP(+)</name>
        <dbReference type="ChEBI" id="CHEBI:58349"/>
    </ligand>
</feature>
<dbReference type="PROSITE" id="PS51747">
    <property type="entry name" value="CYT_DCMP_DEAMINASES_2"/>
    <property type="match status" value="1"/>
</dbReference>
<feature type="binding site" evidence="14">
    <location>
        <position position="319"/>
    </location>
    <ligand>
        <name>substrate</name>
    </ligand>
</feature>
<dbReference type="NCBIfam" id="TIGR00326">
    <property type="entry name" value="eubact_ribD"/>
    <property type="match status" value="1"/>
</dbReference>
<feature type="binding site" evidence="14">
    <location>
        <position position="200"/>
    </location>
    <ligand>
        <name>substrate</name>
    </ligand>
</feature>
<comment type="caution">
    <text evidence="17">The sequence shown here is derived from an EMBL/GenBank/DDBJ whole genome shotgun (WGS) entry which is preliminary data.</text>
</comment>
<evidence type="ECO:0000313" key="17">
    <source>
        <dbReference type="EMBL" id="RIY31331.1"/>
    </source>
</evidence>
<comment type="function">
    <text evidence="1 12">Converts 2,5-diamino-6-(ribosylamino)-4(3h)-pyrimidinone 5'-phosphate into 5-amino-6-(ribosylamino)-2,4(1h,3h)-pyrimidinedione 5'-phosphate.</text>
</comment>
<evidence type="ECO:0000256" key="9">
    <source>
        <dbReference type="ARBA" id="ARBA00022857"/>
    </source>
</evidence>
<evidence type="ECO:0000256" key="14">
    <source>
        <dbReference type="PIRSR" id="PIRSR006769-2"/>
    </source>
</evidence>
<organism evidence="17 18">
    <name type="scientific">Psittacicella melopsittaci</name>
    <dbReference type="NCBI Taxonomy" id="2028576"/>
    <lineage>
        <taxon>Bacteria</taxon>
        <taxon>Pseudomonadati</taxon>
        <taxon>Pseudomonadota</taxon>
        <taxon>Gammaproteobacteria</taxon>
        <taxon>Pasteurellales</taxon>
        <taxon>Psittacicellaceae</taxon>
        <taxon>Psittacicella</taxon>
    </lineage>
</organism>
<keyword evidence="11" id="KW-0511">Multifunctional enzyme</keyword>
<keyword evidence="9 12" id="KW-0521">NADP</keyword>
<dbReference type="GO" id="GO:0008270">
    <property type="term" value="F:zinc ion binding"/>
    <property type="evidence" value="ECO:0007669"/>
    <property type="project" value="InterPro"/>
</dbReference>
<feature type="binding site" evidence="15">
    <location>
        <position position="91"/>
    </location>
    <ligand>
        <name>Zn(2+)</name>
        <dbReference type="ChEBI" id="CHEBI:29105"/>
        <note>catalytic</note>
    </ligand>
</feature>
<feature type="binding site" evidence="14">
    <location>
        <position position="223"/>
    </location>
    <ligand>
        <name>substrate</name>
    </ligand>
</feature>
<feature type="domain" description="CMP/dCMP-type deaminase" evidence="16">
    <location>
        <begin position="9"/>
        <end position="139"/>
    </location>
</feature>
<keyword evidence="6 12" id="KW-0686">Riboflavin biosynthesis</keyword>
<evidence type="ECO:0000256" key="15">
    <source>
        <dbReference type="PIRSR" id="PIRSR006769-3"/>
    </source>
</evidence>
<sequence length="388" mass="44016">MFNCMMTKELDLIYQELAYNLALKGKISCYPNPAVGCLIVKEGQIISLGYHKFAGTAHAERDAVEKLQQAYPDTWQEKIAHAHVYVTLEPCAHYGRTPPCANLLADCKVAKVTYLSADTTDKVNGKGVKILREAGVEVEFVPWQQCLNLNKDFFALQAQADLPFIKVKIGASLDSKIALPNGNSKWITSLQAREYVQALRWQSDAILTSAKTLIIDQAKYNVRYEQLPQEVKNYLAVKDLKQPKVVIFDNSFLLTGQEEIFKHHQSQNLIIVSQKEHPLANKIPELNFVVGYNSHQKQDLEKILQILKQEYALANVLVETGSSLTNFFLEQKLFSQLHYFMAPKILGSGVQALATQEKFTQLEQCLTLNLLYQINLNEDNLYLVYEQK</sequence>
<dbReference type="SUPFAM" id="SSF53927">
    <property type="entry name" value="Cytidine deaminase-like"/>
    <property type="match status" value="1"/>
</dbReference>
<reference evidence="17 18" key="1">
    <citation type="submission" date="2017-08" db="EMBL/GenBank/DDBJ databases">
        <title>Reclassification of Bisgaard taxon 37 and 44.</title>
        <authorList>
            <person name="Christensen H."/>
        </authorList>
    </citation>
    <scope>NUCLEOTIDE SEQUENCE [LARGE SCALE GENOMIC DNA]</scope>
    <source>
        <strain evidence="17 18">B96_4</strain>
    </source>
</reference>
<dbReference type="GO" id="GO:0008835">
    <property type="term" value="F:diaminohydroxyphosphoribosylaminopyrimidine deaminase activity"/>
    <property type="evidence" value="ECO:0007669"/>
    <property type="project" value="UniProtKB-EC"/>
</dbReference>
<feature type="binding site" evidence="14">
    <location>
        <position position="184"/>
    </location>
    <ligand>
        <name>substrate</name>
    </ligand>
</feature>
<dbReference type="Gene3D" id="3.40.140.10">
    <property type="entry name" value="Cytidine Deaminase, domain 2"/>
    <property type="match status" value="1"/>
</dbReference>
<dbReference type="InterPro" id="IPR024072">
    <property type="entry name" value="DHFR-like_dom_sf"/>
</dbReference>
<dbReference type="EC" id="3.5.4.26" evidence="12"/>
<accession>A0A3A1Y1J4</accession>
<evidence type="ECO:0000256" key="10">
    <source>
        <dbReference type="ARBA" id="ARBA00023002"/>
    </source>
</evidence>
<dbReference type="Proteomes" id="UP000266258">
    <property type="component" value="Unassembled WGS sequence"/>
</dbReference>
<dbReference type="InterPro" id="IPR004794">
    <property type="entry name" value="Eubact_RibD"/>
</dbReference>
<evidence type="ECO:0000313" key="18">
    <source>
        <dbReference type="Proteomes" id="UP000266258"/>
    </source>
</evidence>
<keyword evidence="12" id="KW-0378">Hydrolase</keyword>
<comment type="similarity">
    <text evidence="5 12">In the C-terminal section; belongs to the HTP reductase family.</text>
</comment>
<evidence type="ECO:0000256" key="1">
    <source>
        <dbReference type="ARBA" id="ARBA00002151"/>
    </source>
</evidence>
<keyword evidence="10 12" id="KW-0560">Oxidoreductase</keyword>
<dbReference type="PIRSF" id="PIRSF006769">
    <property type="entry name" value="RibD"/>
    <property type="match status" value="1"/>
</dbReference>
<feature type="binding site" evidence="14">
    <location>
        <position position="170"/>
    </location>
    <ligand>
        <name>NADP(+)</name>
        <dbReference type="ChEBI" id="CHEBI:58349"/>
    </ligand>
</feature>
<evidence type="ECO:0000256" key="6">
    <source>
        <dbReference type="ARBA" id="ARBA00022619"/>
    </source>
</evidence>
<dbReference type="InterPro" id="IPR016193">
    <property type="entry name" value="Cytidine_deaminase-like"/>
</dbReference>
<dbReference type="InterPro" id="IPR050765">
    <property type="entry name" value="Riboflavin_Biosynth_HTPR"/>
</dbReference>
<keyword evidence="18" id="KW-1185">Reference proteome</keyword>
<keyword evidence="8 12" id="KW-0862">Zinc</keyword>
<dbReference type="CDD" id="cd01284">
    <property type="entry name" value="Riboflavin_deaminase-reductase"/>
    <property type="match status" value="1"/>
</dbReference>
<dbReference type="InterPro" id="IPR002734">
    <property type="entry name" value="RibDG_C"/>
</dbReference>
<dbReference type="PANTHER" id="PTHR38011:SF7">
    <property type="entry name" value="2,5-DIAMINO-6-RIBOSYLAMINO-4(3H)-PYRIMIDINONE 5'-PHOSPHATE REDUCTASE"/>
    <property type="match status" value="1"/>
</dbReference>
<comment type="cofactor">
    <cofactor evidence="12 15">
        <name>Zn(2+)</name>
        <dbReference type="ChEBI" id="CHEBI:29105"/>
    </cofactor>
    <text evidence="12 15">Binds 1 zinc ion.</text>
</comment>
<dbReference type="UniPathway" id="UPA00275">
    <property type="reaction ID" value="UER00401"/>
</dbReference>
<dbReference type="InterPro" id="IPR016192">
    <property type="entry name" value="APOBEC/CMP_deaminase_Zn-bd"/>
</dbReference>
<evidence type="ECO:0000259" key="16">
    <source>
        <dbReference type="PROSITE" id="PS51747"/>
    </source>
</evidence>
<feature type="binding site" evidence="15">
    <location>
        <position position="58"/>
    </location>
    <ligand>
        <name>Zn(2+)</name>
        <dbReference type="ChEBI" id="CHEBI:29105"/>
        <note>catalytic</note>
    </ligand>
</feature>
<evidence type="ECO:0000256" key="5">
    <source>
        <dbReference type="ARBA" id="ARBA00007417"/>
    </source>
</evidence>
<comment type="pathway">
    <text evidence="3 12">Cofactor biosynthesis; riboflavin biosynthesis; 5-amino-6-(D-ribitylamino)uracil from GTP: step 3/4.</text>
</comment>
<gene>
    <name evidence="17" type="primary">ribD</name>
    <name evidence="17" type="ORF">CJP74_07625</name>
</gene>
<dbReference type="PANTHER" id="PTHR38011">
    <property type="entry name" value="DIHYDROFOLATE REDUCTASE FAMILY PROTEIN (AFU_ORTHOLOGUE AFUA_8G06820)"/>
    <property type="match status" value="1"/>
</dbReference>
<dbReference type="PROSITE" id="PS00903">
    <property type="entry name" value="CYT_DCMP_DEAMINASES_1"/>
    <property type="match status" value="1"/>
</dbReference>
<feature type="binding site" evidence="14">
    <location>
        <position position="186"/>
    </location>
    <ligand>
        <name>NADP(+)</name>
        <dbReference type="ChEBI" id="CHEBI:58349"/>
    </ligand>
</feature>
<feature type="binding site" evidence="14">
    <location>
        <position position="212"/>
    </location>
    <ligand>
        <name>NADP(+)</name>
        <dbReference type="ChEBI" id="CHEBI:58349"/>
    </ligand>
</feature>
<dbReference type="OrthoDB" id="9800865at2"/>
<evidence type="ECO:0000256" key="3">
    <source>
        <dbReference type="ARBA" id="ARBA00004910"/>
    </source>
</evidence>
<evidence type="ECO:0000256" key="12">
    <source>
        <dbReference type="PIRNR" id="PIRNR006769"/>
    </source>
</evidence>
<dbReference type="SUPFAM" id="SSF53597">
    <property type="entry name" value="Dihydrofolate reductase-like"/>
    <property type="match status" value="1"/>
</dbReference>
<dbReference type="Gene3D" id="3.40.430.10">
    <property type="entry name" value="Dihydrofolate Reductase, subunit A"/>
    <property type="match status" value="1"/>
</dbReference>